<accession>A0A126QF68</accession>
<evidence type="ECO:0000256" key="5">
    <source>
        <dbReference type="ARBA" id="ARBA00022679"/>
    </source>
</evidence>
<organism evidence="10">
    <name type="scientific">Pasteurella multocida</name>
    <dbReference type="NCBI Taxonomy" id="747"/>
    <lineage>
        <taxon>Bacteria</taxon>
        <taxon>Pseudomonadati</taxon>
        <taxon>Pseudomonadota</taxon>
        <taxon>Gammaproteobacteria</taxon>
        <taxon>Pasteurellales</taxon>
        <taxon>Pasteurellaceae</taxon>
        <taxon>Pasteurella</taxon>
    </lineage>
</organism>
<dbReference type="GO" id="GO:0032259">
    <property type="term" value="P:methylation"/>
    <property type="evidence" value="ECO:0007669"/>
    <property type="project" value="UniProtKB-KW"/>
</dbReference>
<protein>
    <recommendedName>
        <fullName evidence="3 8">Malonyl-[acyl-carrier protein] O-methyltransferase</fullName>
        <shortName evidence="8">Malonyl-ACP O-methyltransferase</shortName>
        <ecNumber evidence="3 8">2.1.1.197</ecNumber>
    </recommendedName>
    <alternativeName>
        <fullName evidence="8">Biotin synthesis protein BioC</fullName>
    </alternativeName>
</protein>
<evidence type="ECO:0000256" key="8">
    <source>
        <dbReference type="HAMAP-Rule" id="MF_00835"/>
    </source>
</evidence>
<dbReference type="GO" id="GO:0009102">
    <property type="term" value="P:biotin biosynthetic process"/>
    <property type="evidence" value="ECO:0007669"/>
    <property type="project" value="UniProtKB-UniRule"/>
</dbReference>
<proteinExistence type="inferred from homology"/>
<dbReference type="InterPro" id="IPR013216">
    <property type="entry name" value="Methyltransf_11"/>
</dbReference>
<dbReference type="GO" id="GO:0102130">
    <property type="term" value="F:malonyl-CoA methyltransferase activity"/>
    <property type="evidence" value="ECO:0007669"/>
    <property type="project" value="UniProtKB-EC"/>
</dbReference>
<feature type="domain" description="Methyltransferase type 11" evidence="9">
    <location>
        <begin position="50"/>
        <end position="142"/>
    </location>
</feature>
<evidence type="ECO:0000256" key="2">
    <source>
        <dbReference type="ARBA" id="ARBA00004746"/>
    </source>
</evidence>
<evidence type="ECO:0000256" key="1">
    <source>
        <dbReference type="ARBA" id="ARBA00000852"/>
    </source>
</evidence>
<evidence type="ECO:0000256" key="7">
    <source>
        <dbReference type="ARBA" id="ARBA00022756"/>
    </source>
</evidence>
<dbReference type="Pfam" id="PF08241">
    <property type="entry name" value="Methyltransf_11"/>
    <property type="match status" value="1"/>
</dbReference>
<dbReference type="NCBIfam" id="TIGR02072">
    <property type="entry name" value="BioC"/>
    <property type="match status" value="1"/>
</dbReference>
<dbReference type="Gene3D" id="3.40.50.150">
    <property type="entry name" value="Vaccinia Virus protein VP39"/>
    <property type="match status" value="1"/>
</dbReference>
<evidence type="ECO:0000259" key="9">
    <source>
        <dbReference type="Pfam" id="PF08241"/>
    </source>
</evidence>
<comment type="function">
    <text evidence="8">Converts the free carboxyl group of a malonyl-thioester to its methyl ester by transfer of a methyl group from S-adenosyl-L-methionine (SAM). It allows to synthesize pimeloyl-ACP via the fatty acid synthetic pathway.</text>
</comment>
<comment type="pathway">
    <text evidence="2 8">Cofactor biosynthesis; biotin biosynthesis.</text>
</comment>
<dbReference type="GO" id="GO:0010340">
    <property type="term" value="F:carboxyl-O-methyltransferase activity"/>
    <property type="evidence" value="ECO:0007669"/>
    <property type="project" value="UniProtKB-UniRule"/>
</dbReference>
<dbReference type="PANTHER" id="PTHR13090">
    <property type="entry name" value="ARGININE-HYDROXYLASE NDUFAF5, MITOCHONDRIAL"/>
    <property type="match status" value="1"/>
</dbReference>
<gene>
    <name evidence="8 10" type="primary">bioC</name>
</gene>
<dbReference type="EMBL" id="KP660632">
    <property type="protein sequence ID" value="AMK08471.1"/>
    <property type="molecule type" value="Genomic_DNA"/>
</dbReference>
<evidence type="ECO:0000256" key="3">
    <source>
        <dbReference type="ARBA" id="ARBA00012327"/>
    </source>
</evidence>
<keyword evidence="4 8" id="KW-0489">Methyltransferase</keyword>
<dbReference type="AlphaFoldDB" id="A0A126QF68"/>
<reference evidence="10" key="1">
    <citation type="submission" date="2015-01" db="EMBL/GenBank/DDBJ databases">
        <title>Draft genome sequence of Pasteurella multocida isolated from alpaca pneumonia.</title>
        <authorList>
            <person name="Maturrano L."/>
            <person name="Hurtado R."/>
            <person name="Allasi N."/>
            <person name="Juscamayta E."/>
            <person name="Fernandez D."/>
            <person name="Maximiliano J."/>
            <person name="Rimac R."/>
            <person name="Rosadio R."/>
        </authorList>
    </citation>
    <scope>NUCLEOTIDE SEQUENCE</scope>
    <source>
        <strain evidence="10">UNMSM</strain>
    </source>
</reference>
<evidence type="ECO:0000256" key="6">
    <source>
        <dbReference type="ARBA" id="ARBA00022691"/>
    </source>
</evidence>
<dbReference type="InterPro" id="IPR050602">
    <property type="entry name" value="Malonyl-ACP_OMT"/>
</dbReference>
<dbReference type="HAMAP" id="MF_00835">
    <property type="entry name" value="BioC"/>
    <property type="match status" value="1"/>
</dbReference>
<dbReference type="CDD" id="cd02440">
    <property type="entry name" value="AdoMet_MTases"/>
    <property type="match status" value="1"/>
</dbReference>
<dbReference type="EC" id="2.1.1.197" evidence="3 8"/>
<comment type="catalytic activity">
    <reaction evidence="1 8">
        <text>malonyl-[ACP] + S-adenosyl-L-methionine = malonyl-[ACP] methyl ester + S-adenosyl-L-homocysteine</text>
        <dbReference type="Rhea" id="RHEA:17105"/>
        <dbReference type="Rhea" id="RHEA-COMP:9623"/>
        <dbReference type="Rhea" id="RHEA-COMP:9954"/>
        <dbReference type="ChEBI" id="CHEBI:57856"/>
        <dbReference type="ChEBI" id="CHEBI:59789"/>
        <dbReference type="ChEBI" id="CHEBI:78449"/>
        <dbReference type="ChEBI" id="CHEBI:78845"/>
        <dbReference type="EC" id="2.1.1.197"/>
    </reaction>
</comment>
<evidence type="ECO:0000313" key="10">
    <source>
        <dbReference type="EMBL" id="AMK08471.1"/>
    </source>
</evidence>
<comment type="similarity">
    <text evidence="8">Belongs to the methyltransferase superfamily.</text>
</comment>
<name>A0A126QF68_PASMD</name>
<keyword evidence="7 8" id="KW-0093">Biotin biosynthesis</keyword>
<dbReference type="InterPro" id="IPR029063">
    <property type="entry name" value="SAM-dependent_MTases_sf"/>
</dbReference>
<keyword evidence="5 8" id="KW-0808">Transferase</keyword>
<dbReference type="GO" id="GO:0008757">
    <property type="term" value="F:S-adenosylmethionine-dependent methyltransferase activity"/>
    <property type="evidence" value="ECO:0007669"/>
    <property type="project" value="InterPro"/>
</dbReference>
<dbReference type="UniPathway" id="UPA00078"/>
<dbReference type="SUPFAM" id="SSF53335">
    <property type="entry name" value="S-adenosyl-L-methionine-dependent methyltransferases"/>
    <property type="match status" value="1"/>
</dbReference>
<keyword evidence="6 8" id="KW-0949">S-adenosyl-L-methionine</keyword>
<evidence type="ECO:0000256" key="4">
    <source>
        <dbReference type="ARBA" id="ARBA00022603"/>
    </source>
</evidence>
<sequence>MDRIDKGRIKQRFSAAVSNYDQQARAQQQIHQRLLSLLSYIDRQVFQRALEIGCGTGGLTKQLMSQLQVEHWELNDLCDMREHLQSVLPQPFHFHCGDAEQLPFPQQYDLIASASVLQWFEDKAGFIARCKVRLKKHGFLLFSTFTPENLTQIKHLTGVGLTYPRLEDWQKWLVPEFEILALEHEEIVLHFDDPLAVLKHLKQTGVTATQQQGWTKGQLHAFCQQYQQHYRNAQHKVELTYTPMYVLARLT</sequence>
<dbReference type="PANTHER" id="PTHR13090:SF1">
    <property type="entry name" value="ARGININE-HYDROXYLASE NDUFAF5, MITOCHONDRIAL"/>
    <property type="match status" value="1"/>
</dbReference>
<dbReference type="RefSeq" id="WP_064972657.1">
    <property type="nucleotide sequence ID" value="NZ_CP097605.1"/>
</dbReference>
<dbReference type="InterPro" id="IPR011814">
    <property type="entry name" value="BioC"/>
</dbReference>